<protein>
    <submittedName>
        <fullName evidence="1">Uncharacterized protein</fullName>
    </submittedName>
</protein>
<dbReference type="InParanoid" id="A0A059B645"/>
<dbReference type="Gramene" id="KCW61135">
    <property type="protein sequence ID" value="KCW61135"/>
    <property type="gene ID" value="EUGRSUZ_H03908"/>
</dbReference>
<dbReference type="GO" id="GO:2000022">
    <property type="term" value="P:regulation of jasmonic acid mediated signaling pathway"/>
    <property type="evidence" value="ECO:0007669"/>
    <property type="project" value="InterPro"/>
</dbReference>
<dbReference type="Pfam" id="PF12796">
    <property type="entry name" value="Ank_2"/>
    <property type="match status" value="1"/>
</dbReference>
<dbReference type="Gene3D" id="1.25.40.20">
    <property type="entry name" value="Ankyrin repeat-containing domain"/>
    <property type="match status" value="1"/>
</dbReference>
<dbReference type="PANTHER" id="PTHR46475:SF1">
    <property type="entry name" value="REGULATORY PROTEIN NPR2"/>
    <property type="match status" value="1"/>
</dbReference>
<dbReference type="InterPro" id="IPR002110">
    <property type="entry name" value="Ankyrin_rpt"/>
</dbReference>
<reference evidence="1" key="1">
    <citation type="submission" date="2013-07" db="EMBL/GenBank/DDBJ databases">
        <title>The genome of Eucalyptus grandis.</title>
        <authorList>
            <person name="Schmutz J."/>
            <person name="Hayes R."/>
            <person name="Myburg A."/>
            <person name="Tuskan G."/>
            <person name="Grattapaglia D."/>
            <person name="Rokhsar D.S."/>
        </authorList>
    </citation>
    <scope>NUCLEOTIDE SEQUENCE</scope>
    <source>
        <tissue evidence="1">Leaf extractions</tissue>
    </source>
</reference>
<dbReference type="STRING" id="71139.A0A059B645"/>
<dbReference type="InterPro" id="IPR044292">
    <property type="entry name" value="NPR"/>
</dbReference>
<dbReference type="GO" id="GO:0009862">
    <property type="term" value="P:systemic acquired resistance, salicylic acid mediated signaling pathway"/>
    <property type="evidence" value="ECO:0007669"/>
    <property type="project" value="InterPro"/>
</dbReference>
<dbReference type="InterPro" id="IPR036770">
    <property type="entry name" value="Ankyrin_rpt-contain_sf"/>
</dbReference>
<accession>A0A059B645</accession>
<dbReference type="OMA" id="VMAANAC"/>
<dbReference type="SUPFAM" id="SSF48403">
    <property type="entry name" value="Ankyrin repeat"/>
    <property type="match status" value="1"/>
</dbReference>
<dbReference type="EMBL" id="KK198760">
    <property type="protein sequence ID" value="KCW61135.1"/>
    <property type="molecule type" value="Genomic_DNA"/>
</dbReference>
<dbReference type="PANTHER" id="PTHR46475">
    <property type="entry name" value="REGULATORY PROTEIN NPR3"/>
    <property type="match status" value="1"/>
</dbReference>
<evidence type="ECO:0000313" key="1">
    <source>
        <dbReference type="EMBL" id="KCW61135.1"/>
    </source>
</evidence>
<dbReference type="GO" id="GO:2000031">
    <property type="term" value="P:regulation of salicylic acid mediated signaling pathway"/>
    <property type="evidence" value="ECO:0007669"/>
    <property type="project" value="InterPro"/>
</dbReference>
<sequence length="158" mass="17941">MVLQKELLDILDRVAIDDLLVVLSVANMCSNTALPHYIVKQIMDARMELGLNRPECDSFPDKHVKRIHRALDSDDVELVRMLLREARTTLDHACALHYAVAYCDAKTTTELLDLGIADINQRNPRGYTILHVAALRKEPKIIVSFSKRSPGIRPHFGW</sequence>
<gene>
    <name evidence="1" type="ORF">EUGRSUZ_H03908</name>
</gene>
<name>A0A059B645_EUCGR</name>
<organism evidence="1">
    <name type="scientific">Eucalyptus grandis</name>
    <name type="common">Flooded gum</name>
    <dbReference type="NCBI Taxonomy" id="71139"/>
    <lineage>
        <taxon>Eukaryota</taxon>
        <taxon>Viridiplantae</taxon>
        <taxon>Streptophyta</taxon>
        <taxon>Embryophyta</taxon>
        <taxon>Tracheophyta</taxon>
        <taxon>Spermatophyta</taxon>
        <taxon>Magnoliopsida</taxon>
        <taxon>eudicotyledons</taxon>
        <taxon>Gunneridae</taxon>
        <taxon>Pentapetalae</taxon>
        <taxon>rosids</taxon>
        <taxon>malvids</taxon>
        <taxon>Myrtales</taxon>
        <taxon>Myrtaceae</taxon>
        <taxon>Myrtoideae</taxon>
        <taxon>Eucalypteae</taxon>
        <taxon>Eucalyptus</taxon>
    </lineage>
</organism>
<proteinExistence type="predicted"/>
<dbReference type="AlphaFoldDB" id="A0A059B645"/>